<protein>
    <submittedName>
        <fullName evidence="2">Uncharacterized protein</fullName>
    </submittedName>
</protein>
<feature type="region of interest" description="Disordered" evidence="1">
    <location>
        <begin position="1"/>
        <end position="21"/>
    </location>
</feature>
<evidence type="ECO:0000313" key="2">
    <source>
        <dbReference type="EMBL" id="SHK22215.1"/>
    </source>
</evidence>
<reference evidence="2 3" key="1">
    <citation type="submission" date="2016-11" db="EMBL/GenBank/DDBJ databases">
        <authorList>
            <person name="Jaros S."/>
            <person name="Januszkiewicz K."/>
            <person name="Wedrychowicz H."/>
        </authorList>
    </citation>
    <scope>NUCLEOTIDE SEQUENCE [LARGE SCALE GENOMIC DNA]</scope>
    <source>
        <strain evidence="2 3">DSM 18772</strain>
    </source>
</reference>
<dbReference type="Proteomes" id="UP000184510">
    <property type="component" value="Unassembled WGS sequence"/>
</dbReference>
<evidence type="ECO:0000256" key="1">
    <source>
        <dbReference type="SAM" id="MobiDB-lite"/>
    </source>
</evidence>
<dbReference type="STRING" id="1123071.SAMN02745181_3467"/>
<accession>A0A1M6QPW5</accession>
<dbReference type="EMBL" id="FQYR01000006">
    <property type="protein sequence ID" value="SHK22215.1"/>
    <property type="molecule type" value="Genomic_DNA"/>
</dbReference>
<organism evidence="2 3">
    <name type="scientific">Rubritalea squalenifaciens DSM 18772</name>
    <dbReference type="NCBI Taxonomy" id="1123071"/>
    <lineage>
        <taxon>Bacteria</taxon>
        <taxon>Pseudomonadati</taxon>
        <taxon>Verrucomicrobiota</taxon>
        <taxon>Verrucomicrobiia</taxon>
        <taxon>Verrucomicrobiales</taxon>
        <taxon>Rubritaleaceae</taxon>
        <taxon>Rubritalea</taxon>
    </lineage>
</organism>
<dbReference type="AlphaFoldDB" id="A0A1M6QPW5"/>
<dbReference type="InParanoid" id="A0A1M6QPW5"/>
<gene>
    <name evidence="2" type="ORF">SAMN02745181_3467</name>
</gene>
<evidence type="ECO:0000313" key="3">
    <source>
        <dbReference type="Proteomes" id="UP000184510"/>
    </source>
</evidence>
<keyword evidence="3" id="KW-1185">Reference proteome</keyword>
<proteinExistence type="predicted"/>
<name>A0A1M6QPW5_9BACT</name>
<sequence length="120" mass="12684">MVGCDGNADNQVQQPAVDPGPAKVSQVFEGYSYTLENGEVPSIRVVIGEKECVVPEEMMRGVPGVLHLGAVESLFFDSNGGTVRLQVGFAKVAGGPLVGNANFIFSVKKGFELLGLEERS</sequence>